<evidence type="ECO:0000313" key="2">
    <source>
        <dbReference type="EMBL" id="RDH90168.1"/>
    </source>
</evidence>
<gene>
    <name evidence="2" type="ORF">DIZ79_09915</name>
</gene>
<dbReference type="InterPro" id="IPR000253">
    <property type="entry name" value="FHA_dom"/>
</dbReference>
<dbReference type="Gene3D" id="2.60.200.20">
    <property type="match status" value="1"/>
</dbReference>
<evidence type="ECO:0000259" key="1">
    <source>
        <dbReference type="PROSITE" id="PS50006"/>
    </source>
</evidence>
<dbReference type="PANTHER" id="PTHR23308">
    <property type="entry name" value="NUCLEAR INHIBITOR OF PROTEIN PHOSPHATASE-1"/>
    <property type="match status" value="1"/>
</dbReference>
<dbReference type="SUPFAM" id="SSF49879">
    <property type="entry name" value="SMAD/FHA domain"/>
    <property type="match status" value="2"/>
</dbReference>
<evidence type="ECO:0000313" key="3">
    <source>
        <dbReference type="Proteomes" id="UP000255508"/>
    </source>
</evidence>
<accession>A0A370DYB1</accession>
<dbReference type="EMBL" id="QFXD01000176">
    <property type="protein sequence ID" value="RDH90168.1"/>
    <property type="molecule type" value="Genomic_DNA"/>
</dbReference>
<dbReference type="AlphaFoldDB" id="A0A370DYB1"/>
<dbReference type="SMART" id="SM00240">
    <property type="entry name" value="FHA"/>
    <property type="match status" value="1"/>
</dbReference>
<dbReference type="Pfam" id="PF00498">
    <property type="entry name" value="FHA"/>
    <property type="match status" value="1"/>
</dbReference>
<dbReference type="CDD" id="cd00060">
    <property type="entry name" value="FHA"/>
    <property type="match status" value="1"/>
</dbReference>
<sequence length="220" mass="24798">MTEKLVILNSNDTLQEFPLEQRRVELGRDPTNNLCLGDQSVSRHHASLVRIYTEYYLEDHRSTNGTRLNGQDIKKHMLKNGDVIEIGKYRLKFQKQQKNGDENDLDKTVVIQPSVPQPVSWEKTTKKQVTSKPGLVFIHYLEGPEKGQEAKLNRAFFTIGETGGDLALITKRHQGYYLLKLGGHTIPSVNGNSVRAGGVELTHGDQIVFGERQLEFLTGS</sequence>
<protein>
    <recommendedName>
        <fullName evidence="1">FHA domain-containing protein</fullName>
    </recommendedName>
</protein>
<dbReference type="PROSITE" id="PS50006">
    <property type="entry name" value="FHA_DOMAIN"/>
    <property type="match status" value="1"/>
</dbReference>
<dbReference type="InterPro" id="IPR050923">
    <property type="entry name" value="Cell_Proc_Reg/RNA_Proc"/>
</dbReference>
<comment type="caution">
    <text evidence="2">The sequence shown here is derived from an EMBL/GenBank/DDBJ whole genome shotgun (WGS) entry which is preliminary data.</text>
</comment>
<feature type="domain" description="FHA" evidence="1">
    <location>
        <begin position="24"/>
        <end position="73"/>
    </location>
</feature>
<dbReference type="InterPro" id="IPR008984">
    <property type="entry name" value="SMAD_FHA_dom_sf"/>
</dbReference>
<name>A0A370DYB1_9GAMM</name>
<dbReference type="Proteomes" id="UP000255508">
    <property type="component" value="Unassembled WGS sequence"/>
</dbReference>
<proteinExistence type="predicted"/>
<reference evidence="2 3" key="1">
    <citation type="journal article" date="2018" name="ISME J.">
        <title>Endosymbiont genomes yield clues of tubeworm success.</title>
        <authorList>
            <person name="Li Y."/>
            <person name="Liles M.R."/>
            <person name="Halanych K.M."/>
        </authorList>
    </citation>
    <scope>NUCLEOTIDE SEQUENCE [LARGE SCALE GENOMIC DNA]</scope>
    <source>
        <strain evidence="2">A1422</strain>
    </source>
</reference>
<organism evidence="2 3">
    <name type="scientific">endosymbiont of Lamellibrachia luymesi</name>
    <dbReference type="NCBI Taxonomy" id="2200907"/>
    <lineage>
        <taxon>Bacteria</taxon>
        <taxon>Pseudomonadati</taxon>
        <taxon>Pseudomonadota</taxon>
        <taxon>Gammaproteobacteria</taxon>
        <taxon>sulfur-oxidizing symbionts</taxon>
    </lineage>
</organism>